<dbReference type="EMBL" id="KI912117">
    <property type="protein sequence ID" value="ETS76268.1"/>
    <property type="molecule type" value="Genomic_DNA"/>
</dbReference>
<dbReference type="Gene3D" id="4.10.240.10">
    <property type="entry name" value="Zn(2)-C6 fungal-type DNA-binding domain"/>
    <property type="match status" value="1"/>
</dbReference>
<accession>W3WR03</accession>
<dbReference type="PANTHER" id="PTHR46910">
    <property type="entry name" value="TRANSCRIPTION FACTOR PDR1"/>
    <property type="match status" value="1"/>
</dbReference>
<protein>
    <recommendedName>
        <fullName evidence="6">Zn(2)-C6 fungal-type domain-containing protein</fullName>
    </recommendedName>
</protein>
<dbReference type="eggNOG" id="ENOG502RNV0">
    <property type="taxonomic scope" value="Eukaryota"/>
</dbReference>
<dbReference type="PANTHER" id="PTHR46910:SF3">
    <property type="entry name" value="HALOTOLERANCE PROTEIN 9-RELATED"/>
    <property type="match status" value="1"/>
</dbReference>
<dbReference type="HOGENOM" id="CLU_010839_1_0_1"/>
<keyword evidence="8" id="KW-1185">Reference proteome</keyword>
<evidence type="ECO:0000313" key="8">
    <source>
        <dbReference type="Proteomes" id="UP000030651"/>
    </source>
</evidence>
<dbReference type="InterPro" id="IPR050987">
    <property type="entry name" value="AtrR-like"/>
</dbReference>
<dbReference type="InParanoid" id="W3WR03"/>
<evidence type="ECO:0000313" key="7">
    <source>
        <dbReference type="EMBL" id="ETS76268.1"/>
    </source>
</evidence>
<evidence type="ECO:0000256" key="2">
    <source>
        <dbReference type="ARBA" id="ARBA00022723"/>
    </source>
</evidence>
<dbReference type="RefSeq" id="XP_007838427.1">
    <property type="nucleotide sequence ID" value="XM_007840236.1"/>
</dbReference>
<gene>
    <name evidence="7" type="ORF">PFICI_11655</name>
</gene>
<feature type="compositionally biased region" description="Basic and acidic residues" evidence="5">
    <location>
        <begin position="79"/>
        <end position="89"/>
    </location>
</feature>
<keyword evidence="2" id="KW-0479">Metal-binding</keyword>
<evidence type="ECO:0000256" key="4">
    <source>
        <dbReference type="ARBA" id="ARBA00023242"/>
    </source>
</evidence>
<evidence type="ECO:0000256" key="1">
    <source>
        <dbReference type="ARBA" id="ARBA00004123"/>
    </source>
</evidence>
<dbReference type="Proteomes" id="UP000030651">
    <property type="component" value="Unassembled WGS sequence"/>
</dbReference>
<dbReference type="GO" id="GO:0000981">
    <property type="term" value="F:DNA-binding transcription factor activity, RNA polymerase II-specific"/>
    <property type="evidence" value="ECO:0007669"/>
    <property type="project" value="InterPro"/>
</dbReference>
<feature type="region of interest" description="Disordered" evidence="5">
    <location>
        <begin position="51"/>
        <end position="89"/>
    </location>
</feature>
<dbReference type="AlphaFoldDB" id="W3WR03"/>
<dbReference type="CDD" id="cd00067">
    <property type="entry name" value="GAL4"/>
    <property type="match status" value="1"/>
</dbReference>
<dbReference type="OrthoDB" id="2123952at2759"/>
<dbReference type="Pfam" id="PF04082">
    <property type="entry name" value="Fungal_trans"/>
    <property type="match status" value="1"/>
</dbReference>
<sequence length="691" mass="76315">MDDVVEKISKACEPCRKKKVRCDGKRPCRRCQRRPADCAYRERARIRKSTRQSLRNALNEDQSIDELQGEGSIAEASDDASRPKERTEQARAQLYQSVAATHGNEADSVESSRLFYGPSSQFAFLQQLHREILCSGTQQTSGEREVAEGGPGLDLFVQRSIFFGTPQRTRANLLPSHSSLLSALPVGQAVEFLAGFKAASSIVPLYTNQELDDLLHHFYSDGSDSPLSPQKRAITLAILAIGALTTTETDLAELLLIRAKQEAVVCDDMASLSMIQLSILIAIYQINMGRPNSAYINLGVACRKALAMGLHKESHISVPADILQKRRMTLWCLYFHERWQALALGREGSLKMSDISAPFPDSQPVLVGLCKLAQIAEDGARLIYGRRYDSLGQLYVTAEKIGSRLREFAEQNGIGSAGIPNKHASRGTVASLRLHFVYYHVIMLTYRPFLIAESALKPTSGDNKEPDVMWLRQACRYAIDAAQDSIVYAASSYRKEGTCKTLRYNAFFLDAACVVLMYDMLRHPAKHTYNVDYIHMALRCLSTMIQDEPVTVTQNSVQQILHLVELTIASITNAHNPAAELTSLAPDTVTDEAAKTAAQILPQLNTQFPSLNANPANSSQQFIHFSGVPFVPNPGTFGSSAGLGDSSMPYADPFPYFQNDVVTTDLFNFFPIDLMSPYNTSSLDGADHHTT</sequence>
<feature type="domain" description="Zn(2)-C6 fungal-type" evidence="6">
    <location>
        <begin position="11"/>
        <end position="40"/>
    </location>
</feature>
<dbReference type="SUPFAM" id="SSF57701">
    <property type="entry name" value="Zn2/Cys6 DNA-binding domain"/>
    <property type="match status" value="1"/>
</dbReference>
<dbReference type="PROSITE" id="PS50048">
    <property type="entry name" value="ZN2_CY6_FUNGAL_2"/>
    <property type="match status" value="1"/>
</dbReference>
<dbReference type="GeneID" id="19276668"/>
<dbReference type="InterPro" id="IPR001138">
    <property type="entry name" value="Zn2Cys6_DnaBD"/>
</dbReference>
<evidence type="ECO:0000259" key="6">
    <source>
        <dbReference type="PROSITE" id="PS50048"/>
    </source>
</evidence>
<dbReference type="SMART" id="SM00906">
    <property type="entry name" value="Fungal_trans"/>
    <property type="match status" value="1"/>
</dbReference>
<evidence type="ECO:0000256" key="5">
    <source>
        <dbReference type="SAM" id="MobiDB-lite"/>
    </source>
</evidence>
<comment type="subcellular location">
    <subcellularLocation>
        <location evidence="1">Nucleus</location>
    </subcellularLocation>
</comment>
<dbReference type="InterPro" id="IPR036864">
    <property type="entry name" value="Zn2-C6_fun-type_DNA-bd_sf"/>
</dbReference>
<organism evidence="7 8">
    <name type="scientific">Pestalotiopsis fici (strain W106-1 / CGMCC3.15140)</name>
    <dbReference type="NCBI Taxonomy" id="1229662"/>
    <lineage>
        <taxon>Eukaryota</taxon>
        <taxon>Fungi</taxon>
        <taxon>Dikarya</taxon>
        <taxon>Ascomycota</taxon>
        <taxon>Pezizomycotina</taxon>
        <taxon>Sordariomycetes</taxon>
        <taxon>Xylariomycetidae</taxon>
        <taxon>Amphisphaeriales</taxon>
        <taxon>Sporocadaceae</taxon>
        <taxon>Pestalotiopsis</taxon>
    </lineage>
</organism>
<dbReference type="GO" id="GO:0008270">
    <property type="term" value="F:zinc ion binding"/>
    <property type="evidence" value="ECO:0007669"/>
    <property type="project" value="InterPro"/>
</dbReference>
<dbReference type="PROSITE" id="PS00463">
    <property type="entry name" value="ZN2_CY6_FUNGAL_1"/>
    <property type="match status" value="1"/>
</dbReference>
<dbReference type="SMART" id="SM00066">
    <property type="entry name" value="GAL4"/>
    <property type="match status" value="1"/>
</dbReference>
<proteinExistence type="predicted"/>
<reference evidence="8" key="1">
    <citation type="journal article" date="2015" name="BMC Genomics">
        <title>Genomic and transcriptomic analysis of the endophytic fungus Pestalotiopsis fici reveals its lifestyle and high potential for synthesis of natural products.</title>
        <authorList>
            <person name="Wang X."/>
            <person name="Zhang X."/>
            <person name="Liu L."/>
            <person name="Xiang M."/>
            <person name="Wang W."/>
            <person name="Sun X."/>
            <person name="Che Y."/>
            <person name="Guo L."/>
            <person name="Liu G."/>
            <person name="Guo L."/>
            <person name="Wang C."/>
            <person name="Yin W.B."/>
            <person name="Stadler M."/>
            <person name="Zhang X."/>
            <person name="Liu X."/>
        </authorList>
    </citation>
    <scope>NUCLEOTIDE SEQUENCE [LARGE SCALE GENOMIC DNA]</scope>
    <source>
        <strain evidence="8">W106-1 / CGMCC3.15140</strain>
    </source>
</reference>
<dbReference type="Pfam" id="PF00172">
    <property type="entry name" value="Zn_clus"/>
    <property type="match status" value="1"/>
</dbReference>
<evidence type="ECO:0000256" key="3">
    <source>
        <dbReference type="ARBA" id="ARBA00023125"/>
    </source>
</evidence>
<dbReference type="KEGG" id="pfy:PFICI_11655"/>
<dbReference type="GO" id="GO:0006351">
    <property type="term" value="P:DNA-templated transcription"/>
    <property type="evidence" value="ECO:0007669"/>
    <property type="project" value="InterPro"/>
</dbReference>
<dbReference type="GO" id="GO:0003677">
    <property type="term" value="F:DNA binding"/>
    <property type="evidence" value="ECO:0007669"/>
    <property type="project" value="UniProtKB-KW"/>
</dbReference>
<dbReference type="OMA" id="WLNDACH"/>
<keyword evidence="3" id="KW-0238">DNA-binding</keyword>
<dbReference type="GO" id="GO:0005634">
    <property type="term" value="C:nucleus"/>
    <property type="evidence" value="ECO:0007669"/>
    <property type="project" value="UniProtKB-SubCell"/>
</dbReference>
<name>W3WR03_PESFW</name>
<feature type="compositionally biased region" description="Polar residues" evidence="5">
    <location>
        <begin position="51"/>
        <end position="61"/>
    </location>
</feature>
<dbReference type="InterPro" id="IPR007219">
    <property type="entry name" value="XnlR_reg_dom"/>
</dbReference>
<keyword evidence="4" id="KW-0539">Nucleus</keyword>
<dbReference type="CDD" id="cd12148">
    <property type="entry name" value="fungal_TF_MHR"/>
    <property type="match status" value="1"/>
</dbReference>